<dbReference type="InterPro" id="IPR041679">
    <property type="entry name" value="DNA2/NAM7-like_C"/>
</dbReference>
<dbReference type="InterPro" id="IPR050534">
    <property type="entry name" value="Coronavir_polyprotein_1ab"/>
</dbReference>
<organism evidence="7 8">
    <name type="scientific">Apiospora aurea</name>
    <dbReference type="NCBI Taxonomy" id="335848"/>
    <lineage>
        <taxon>Eukaryota</taxon>
        <taxon>Fungi</taxon>
        <taxon>Dikarya</taxon>
        <taxon>Ascomycota</taxon>
        <taxon>Pezizomycotina</taxon>
        <taxon>Sordariomycetes</taxon>
        <taxon>Xylariomycetidae</taxon>
        <taxon>Amphisphaeriales</taxon>
        <taxon>Apiosporaceae</taxon>
        <taxon>Apiospora</taxon>
    </lineage>
</organism>
<dbReference type="Gene3D" id="3.40.50.300">
    <property type="entry name" value="P-loop containing nucleotide triphosphate hydrolases"/>
    <property type="match status" value="1"/>
</dbReference>
<accession>A0ABR1R0G1</accession>
<gene>
    <name evidence="7" type="ORF">PG986_002378</name>
</gene>
<comment type="caution">
    <text evidence="7">The sequence shown here is derived from an EMBL/GenBank/DDBJ whole genome shotgun (WGS) entry which is preliminary data.</text>
</comment>
<dbReference type="PANTHER" id="PTHR43788:SF8">
    <property type="entry name" value="DNA-BINDING PROTEIN SMUBP-2"/>
    <property type="match status" value="1"/>
</dbReference>
<dbReference type="EMBL" id="JAQQWE010000001">
    <property type="protein sequence ID" value="KAK7968101.1"/>
    <property type="molecule type" value="Genomic_DNA"/>
</dbReference>
<dbReference type="RefSeq" id="XP_066707493.1">
    <property type="nucleotide sequence ID" value="XM_066838600.1"/>
</dbReference>
<keyword evidence="1" id="KW-0547">Nucleotide-binding</keyword>
<evidence type="ECO:0000256" key="3">
    <source>
        <dbReference type="ARBA" id="ARBA00022806"/>
    </source>
</evidence>
<dbReference type="Proteomes" id="UP001391051">
    <property type="component" value="Unassembled WGS sequence"/>
</dbReference>
<feature type="domain" description="DNA2/NAM7 helicase-like C-terminal" evidence="6">
    <location>
        <begin position="283"/>
        <end position="476"/>
    </location>
</feature>
<dbReference type="InterPro" id="IPR027417">
    <property type="entry name" value="P-loop_NTPase"/>
</dbReference>
<evidence type="ECO:0000256" key="1">
    <source>
        <dbReference type="ARBA" id="ARBA00022741"/>
    </source>
</evidence>
<keyword evidence="2" id="KW-0378">Hydrolase</keyword>
<evidence type="ECO:0000313" key="8">
    <source>
        <dbReference type="Proteomes" id="UP001391051"/>
    </source>
</evidence>
<dbReference type="SUPFAM" id="SSF52540">
    <property type="entry name" value="P-loop containing nucleoside triphosphate hydrolases"/>
    <property type="match status" value="1"/>
</dbReference>
<dbReference type="Pfam" id="PF13087">
    <property type="entry name" value="AAA_12"/>
    <property type="match status" value="1"/>
</dbReference>
<feature type="region of interest" description="Disordered" evidence="5">
    <location>
        <begin position="620"/>
        <end position="641"/>
    </location>
</feature>
<sequence>MIRNHTSHNNHSSNYLHPATPPSNGYLQKTPWIVLVLSQQSNASGLFRITAQQSAKPIAGLTPSQPTQLLQTQPIADAEELTNKAVATGGASAKAAPNVSIAPASGSRSTRRVNAAAPSTQHARTPDPWRCVSVSEVAYAMIDTAADDEEVDDDYMVLVDSIRKLRDVNSISFFARHVKDYRKHWRGLIFKIISSANIIVGTPTAAKKIADNKEIDFKPLIVWSDEAGRVSEASGLAAITFFPEALLRSLTGDPFQGHLMTSSGAGRFRPKDSEGYFTNQFVPCPVSQLRITHRMHGDLEIFLSRQFYRNKMTSANDILPEEVERVRQSLQLYGRDTAESMLMLDMKSTTEEKEDTSFLNRTNAGLVVRMVINVFKQQLCAINPTDSTPGKRARVIVIAPYAAQRRLYNELFAKVSDAEFVRELVEIRTIPLVQGHEAEIVIFDTVRTTSIGFLAEHENANVCLTRAKYALIVVGSLACWSGSSAGPFQNLKSYVYHASCVRSYKTPKFALDCARCHQDHDTKDCKWQVDCAMCPEQPGHHHIRDCKKEPVKMSAEFPIGHTLCHIGDDKWAKREITRSKKVAANSCMRQLVHGSAAVADSNDTEQPEKTAQQQLAQFYTDQVRKDEEEKGENGHESEEDH</sequence>
<reference evidence="7 8" key="1">
    <citation type="submission" date="2023-01" db="EMBL/GenBank/DDBJ databases">
        <title>Analysis of 21 Apiospora genomes using comparative genomics revels a genus with tremendous synthesis potential of carbohydrate active enzymes and secondary metabolites.</title>
        <authorList>
            <person name="Sorensen T."/>
        </authorList>
    </citation>
    <scope>NUCLEOTIDE SEQUENCE [LARGE SCALE GENOMIC DNA]</scope>
    <source>
        <strain evidence="7 8">CBS 24483</strain>
    </source>
</reference>
<keyword evidence="4" id="KW-0067">ATP-binding</keyword>
<evidence type="ECO:0000256" key="5">
    <source>
        <dbReference type="SAM" id="MobiDB-lite"/>
    </source>
</evidence>
<evidence type="ECO:0000259" key="6">
    <source>
        <dbReference type="Pfam" id="PF13087"/>
    </source>
</evidence>
<feature type="compositionally biased region" description="Basic and acidic residues" evidence="5">
    <location>
        <begin position="622"/>
        <end position="641"/>
    </location>
</feature>
<keyword evidence="3" id="KW-0347">Helicase</keyword>
<evidence type="ECO:0000256" key="2">
    <source>
        <dbReference type="ARBA" id="ARBA00022801"/>
    </source>
</evidence>
<name>A0ABR1R0G1_9PEZI</name>
<keyword evidence="8" id="KW-1185">Reference proteome</keyword>
<dbReference type="CDD" id="cd18808">
    <property type="entry name" value="SF1_C_Upf1"/>
    <property type="match status" value="1"/>
</dbReference>
<dbReference type="GeneID" id="92071662"/>
<proteinExistence type="predicted"/>
<protein>
    <submittedName>
        <fullName evidence="7">SEN1 N terminal-domain-containing protein</fullName>
    </submittedName>
</protein>
<evidence type="ECO:0000313" key="7">
    <source>
        <dbReference type="EMBL" id="KAK7968101.1"/>
    </source>
</evidence>
<dbReference type="InterPro" id="IPR047187">
    <property type="entry name" value="SF1_C_Upf1"/>
</dbReference>
<feature type="region of interest" description="Disordered" evidence="5">
    <location>
        <begin position="1"/>
        <end position="22"/>
    </location>
</feature>
<evidence type="ECO:0000256" key="4">
    <source>
        <dbReference type="ARBA" id="ARBA00022840"/>
    </source>
</evidence>
<dbReference type="PANTHER" id="PTHR43788">
    <property type="entry name" value="DNA2/NAM7 HELICASE FAMILY MEMBER"/>
    <property type="match status" value="1"/>
</dbReference>
<feature type="region of interest" description="Disordered" evidence="5">
    <location>
        <begin position="101"/>
        <end position="127"/>
    </location>
</feature>